<comment type="caution">
    <text evidence="2">The sequence shown here is derived from an EMBL/GenBank/DDBJ whole genome shotgun (WGS) entry which is preliminary data.</text>
</comment>
<feature type="transmembrane region" description="Helical" evidence="1">
    <location>
        <begin position="177"/>
        <end position="201"/>
    </location>
</feature>
<keyword evidence="1" id="KW-0472">Membrane</keyword>
<dbReference type="Pfam" id="PF05940">
    <property type="entry name" value="NnrS"/>
    <property type="match status" value="1"/>
</dbReference>
<dbReference type="Proteomes" id="UP000322080">
    <property type="component" value="Unassembled WGS sequence"/>
</dbReference>
<sequence>MSTTAQQMRDWRGPAILTFGFRPFFLGAAVWAAIAMVLWLMMLTGLGDLPIRLDPVAWHSHEFLYGYVIAVIAGFLMTAVPNWTGRLPIVGWPLLVIVLLWLAGRVAVGISDWLPPLVVALVDLSMPVVLTLVIGREIVTGKNWRNLMPLAMLAVFTLGNAVFHLEAAQGAAAAQGYGLRIGLGAAIALIGLIGGRIVPSFTRNWLVRREPGRLPIPPMQRFDKLALAALVAAVLLWVALPEARLTAVALIVAGLMHAVRLTRWAGERTLAEPLLWILHLAYAFVPLGALALGAEILWPGVFGSAAAQHLWMAGALGLMTLAVMTRATLGHTGQTLTAGPGTVAIYVLLLISVLARLAAGIWIGAADMLHHISGTGWIGAFGGFALIYGPLVLRHRVAKKA</sequence>
<name>A0A5D0RPB0_9RHOB</name>
<feature type="transmembrane region" description="Helical" evidence="1">
    <location>
        <begin position="310"/>
        <end position="329"/>
    </location>
</feature>
<dbReference type="RefSeq" id="WP_148377177.1">
    <property type="nucleotide sequence ID" value="NZ_VSIY01000004.1"/>
</dbReference>
<keyword evidence="1" id="KW-1133">Transmembrane helix</keyword>
<evidence type="ECO:0000256" key="1">
    <source>
        <dbReference type="SAM" id="Phobius"/>
    </source>
</evidence>
<feature type="transmembrane region" description="Helical" evidence="1">
    <location>
        <begin position="274"/>
        <end position="298"/>
    </location>
</feature>
<feature type="transmembrane region" description="Helical" evidence="1">
    <location>
        <begin position="341"/>
        <end position="363"/>
    </location>
</feature>
<protein>
    <submittedName>
        <fullName evidence="2">NnrS family protein</fullName>
    </submittedName>
</protein>
<dbReference type="EMBL" id="VSIY01000004">
    <property type="protein sequence ID" value="TYB82414.1"/>
    <property type="molecule type" value="Genomic_DNA"/>
</dbReference>
<accession>A0A5D0RPB0</accession>
<proteinExistence type="predicted"/>
<feature type="transmembrane region" description="Helical" evidence="1">
    <location>
        <begin position="87"/>
        <end position="107"/>
    </location>
</feature>
<reference evidence="2 3" key="1">
    <citation type="submission" date="2019-08" db="EMBL/GenBank/DDBJ databases">
        <title>Identification of a novel species of the genus Boseongicola.</title>
        <authorList>
            <person name="Zhang X.-Q."/>
        </authorList>
    </citation>
    <scope>NUCLEOTIDE SEQUENCE [LARGE SCALE GENOMIC DNA]</scope>
    <source>
        <strain evidence="2 3">HY14</strain>
    </source>
</reference>
<keyword evidence="3" id="KW-1185">Reference proteome</keyword>
<feature type="transmembrane region" description="Helical" evidence="1">
    <location>
        <begin position="63"/>
        <end position="80"/>
    </location>
</feature>
<dbReference type="InterPro" id="IPR010266">
    <property type="entry name" value="NnrS"/>
</dbReference>
<feature type="transmembrane region" description="Helical" evidence="1">
    <location>
        <begin position="21"/>
        <end position="43"/>
    </location>
</feature>
<organism evidence="2 3">
    <name type="scientific">Maritimibacter fusiformis</name>
    <dbReference type="NCBI Taxonomy" id="2603819"/>
    <lineage>
        <taxon>Bacteria</taxon>
        <taxon>Pseudomonadati</taxon>
        <taxon>Pseudomonadota</taxon>
        <taxon>Alphaproteobacteria</taxon>
        <taxon>Rhodobacterales</taxon>
        <taxon>Roseobacteraceae</taxon>
        <taxon>Maritimibacter</taxon>
    </lineage>
</organism>
<evidence type="ECO:0000313" key="2">
    <source>
        <dbReference type="EMBL" id="TYB82414.1"/>
    </source>
</evidence>
<evidence type="ECO:0000313" key="3">
    <source>
        <dbReference type="Proteomes" id="UP000322080"/>
    </source>
</evidence>
<dbReference type="AlphaFoldDB" id="A0A5D0RPB0"/>
<feature type="transmembrane region" description="Helical" evidence="1">
    <location>
        <begin position="375"/>
        <end position="393"/>
    </location>
</feature>
<feature type="transmembrane region" description="Helical" evidence="1">
    <location>
        <begin position="113"/>
        <end position="135"/>
    </location>
</feature>
<keyword evidence="1" id="KW-0812">Transmembrane</keyword>
<gene>
    <name evidence="2" type="ORF">FVF75_06775</name>
</gene>